<organism evidence="2 3">
    <name type="scientific">Caenorhabditis briggsae</name>
    <dbReference type="NCBI Taxonomy" id="6238"/>
    <lineage>
        <taxon>Eukaryota</taxon>
        <taxon>Metazoa</taxon>
        <taxon>Ecdysozoa</taxon>
        <taxon>Nematoda</taxon>
        <taxon>Chromadorea</taxon>
        <taxon>Rhabditida</taxon>
        <taxon>Rhabditina</taxon>
        <taxon>Rhabditomorpha</taxon>
        <taxon>Rhabditoidea</taxon>
        <taxon>Rhabditidae</taxon>
        <taxon>Peloderinae</taxon>
        <taxon>Caenorhabditis</taxon>
    </lineage>
</organism>
<accession>A0AAE9A481</accession>
<protein>
    <recommendedName>
        <fullName evidence="4">Serpentine Receptor, class Z</fullName>
    </recommendedName>
</protein>
<feature type="transmembrane region" description="Helical" evidence="1">
    <location>
        <begin position="151"/>
        <end position="169"/>
    </location>
</feature>
<name>A0AAE9A481_CAEBR</name>
<evidence type="ECO:0000313" key="2">
    <source>
        <dbReference type="EMBL" id="ULT91792.1"/>
    </source>
</evidence>
<evidence type="ECO:0000256" key="1">
    <source>
        <dbReference type="SAM" id="Phobius"/>
    </source>
</evidence>
<dbReference type="Pfam" id="PF10325">
    <property type="entry name" value="7TM_GPCR_Srz"/>
    <property type="match status" value="1"/>
</dbReference>
<dbReference type="AlphaFoldDB" id="A0AAE9A481"/>
<feature type="transmembrane region" description="Helical" evidence="1">
    <location>
        <begin position="20"/>
        <end position="50"/>
    </location>
</feature>
<evidence type="ECO:0000313" key="3">
    <source>
        <dbReference type="Proteomes" id="UP000827892"/>
    </source>
</evidence>
<gene>
    <name evidence="2" type="ORF">L3Y34_009454</name>
</gene>
<keyword evidence="1" id="KW-0812">Transmembrane</keyword>
<keyword evidence="1" id="KW-1133">Transmembrane helix</keyword>
<feature type="transmembrane region" description="Helical" evidence="1">
    <location>
        <begin position="70"/>
        <end position="90"/>
    </location>
</feature>
<reference evidence="2 3" key="1">
    <citation type="submission" date="2022-02" db="EMBL/GenBank/DDBJ databases">
        <title>Chromosome-level reference genomes for two strains of Caenorhabditis briggsae: an improved platform for comparative genomics.</title>
        <authorList>
            <person name="Stevens L."/>
            <person name="Andersen E.C."/>
        </authorList>
    </citation>
    <scope>NUCLEOTIDE SEQUENCE [LARGE SCALE GENOMIC DNA]</scope>
    <source>
        <strain evidence="2">QX1410_ONT</strain>
        <tissue evidence="2">Whole-organism</tissue>
    </source>
</reference>
<dbReference type="PANTHER" id="PTHR31720:SF12">
    <property type="entry name" value="SERPENTINE RECEPTOR, CLASS T-RELATED"/>
    <property type="match status" value="1"/>
</dbReference>
<keyword evidence="1" id="KW-0472">Membrane</keyword>
<evidence type="ECO:0008006" key="4">
    <source>
        <dbReference type="Google" id="ProtNLM"/>
    </source>
</evidence>
<feature type="transmembrane region" description="Helical" evidence="1">
    <location>
        <begin position="223"/>
        <end position="245"/>
    </location>
</feature>
<dbReference type="Proteomes" id="UP000827892">
    <property type="component" value="Chromosome V"/>
</dbReference>
<dbReference type="PANTHER" id="PTHR31720">
    <property type="entry name" value="SERPENTINE RECEPTOR, CLASS Z-RELATED"/>
    <property type="match status" value="1"/>
</dbReference>
<dbReference type="InterPro" id="IPR018817">
    <property type="entry name" value="7TM_GPCR_serpentine_rcpt_Srz"/>
</dbReference>
<sequence>MESTTLPIEESSRSLSFSFLIFITLATLLIVIVSVLFTLLIFLFPVFVFVRINNREGDKETSIYPITNHFFKAICWFYLFFVIFVIDLFIEGPPLWNKKMHGIPFTALLTIFMTTICHTHHIILSFLALQRFIIYFFPSSEKYLFSKIPKGTFKFGYTAVLIIILFLVYRALVESVGAEELFVYYIALHIILFFCAALYIPIVVSIRKLQHLASPMKNKPHKYILYQTIIIVSSKTVHLIFLYYLPIGDKLIIGWCFLALYNFHSTDNSNDIFIV</sequence>
<feature type="transmembrane region" description="Helical" evidence="1">
    <location>
        <begin position="102"/>
        <end position="130"/>
    </location>
</feature>
<proteinExistence type="predicted"/>
<feature type="transmembrane region" description="Helical" evidence="1">
    <location>
        <begin position="181"/>
        <end position="202"/>
    </location>
</feature>
<dbReference type="EMBL" id="CP090895">
    <property type="protein sequence ID" value="ULT91792.1"/>
    <property type="molecule type" value="Genomic_DNA"/>
</dbReference>